<gene>
    <name evidence="15" type="primary">trkH2</name>
    <name evidence="15" type="ORF">BN1049_01701</name>
</gene>
<evidence type="ECO:0000313" key="15">
    <source>
        <dbReference type="EMBL" id="CEA04731.1"/>
    </source>
</evidence>
<keyword evidence="9 14" id="KW-1133">Transmembrane helix</keyword>
<keyword evidence="3 12" id="KW-0813">Transport</keyword>
<dbReference type="PANTHER" id="PTHR32024:SF2">
    <property type="entry name" value="TRK SYSTEM POTASSIUM UPTAKE PROTEIN TRKG-RELATED"/>
    <property type="match status" value="1"/>
</dbReference>
<protein>
    <recommendedName>
        <fullName evidence="12">Trk system potassium uptake protein</fullName>
    </recommendedName>
</protein>
<feature type="transmembrane region" description="Helical" evidence="14">
    <location>
        <begin position="237"/>
        <end position="255"/>
    </location>
</feature>
<keyword evidence="5 12" id="KW-0997">Cell inner membrane</keyword>
<dbReference type="Pfam" id="PF02386">
    <property type="entry name" value="TrkH"/>
    <property type="match status" value="1"/>
</dbReference>
<dbReference type="EMBL" id="LM997413">
    <property type="protein sequence ID" value="CEA04731.1"/>
    <property type="molecule type" value="Genomic_DNA"/>
</dbReference>
<dbReference type="PIRSF" id="PIRSF006247">
    <property type="entry name" value="TrkH"/>
    <property type="match status" value="1"/>
</dbReference>
<feature type="transmembrane region" description="Helical" evidence="14">
    <location>
        <begin position="335"/>
        <end position="362"/>
    </location>
</feature>
<feature type="binding site" evidence="13">
    <location>
        <position position="220"/>
    </location>
    <ligand>
        <name>K(+)</name>
        <dbReference type="ChEBI" id="CHEBI:29103"/>
    </ligand>
</feature>
<feature type="binding site" evidence="13">
    <location>
        <position position="221"/>
    </location>
    <ligand>
        <name>K(+)</name>
        <dbReference type="ChEBI" id="CHEBI:29103"/>
    </ligand>
</feature>
<dbReference type="InterPro" id="IPR004772">
    <property type="entry name" value="TrkH"/>
</dbReference>
<evidence type="ECO:0000256" key="9">
    <source>
        <dbReference type="ARBA" id="ARBA00022989"/>
    </source>
</evidence>
<organism evidence="15">
    <name type="scientific">Pseudomonas saudimassiliensis</name>
    <dbReference type="NCBI Taxonomy" id="1461581"/>
    <lineage>
        <taxon>Bacteria</taxon>
        <taxon>Pseudomonadati</taxon>
        <taxon>Pseudomonadota</taxon>
        <taxon>Gammaproteobacteria</taxon>
        <taxon>Pseudomonadales</taxon>
        <taxon>Pseudomonadaceae</taxon>
        <taxon>Pseudomonas</taxon>
    </lineage>
</organism>
<evidence type="ECO:0000256" key="11">
    <source>
        <dbReference type="ARBA" id="ARBA00023136"/>
    </source>
</evidence>
<evidence type="ECO:0000256" key="7">
    <source>
        <dbReference type="ARBA" id="ARBA00022692"/>
    </source>
</evidence>
<evidence type="ECO:0000256" key="5">
    <source>
        <dbReference type="ARBA" id="ARBA00022519"/>
    </source>
</evidence>
<evidence type="ECO:0000256" key="1">
    <source>
        <dbReference type="ARBA" id="ARBA00004429"/>
    </source>
</evidence>
<dbReference type="EMBL" id="LK391969">
    <property type="protein sequence ID" value="CEF26768.1"/>
    <property type="molecule type" value="Genomic_DNA"/>
</dbReference>
<dbReference type="GO" id="GO:0005886">
    <property type="term" value="C:plasma membrane"/>
    <property type="evidence" value="ECO:0007669"/>
    <property type="project" value="UniProtKB-SubCell"/>
</dbReference>
<sequence>MQYSQIQRILGILLMLFSTSMLPAFAVGVHYGEHARDAFFTGFVITLCVGLLVWLPVRKRRNELRTRDGYLITVLFWLVLGLFGAVPLYLLDRPDLTVADAVFESFSGLTTTGATVITGLDTLPRSLLFYRQQLQWFGGMGIIVLAVAILPLLGVGGMQLYRAEMPGPLKENKLTPRIAETAKVLWFIYSGLTLACALAYWLAGMSLFDAIGHSFSTVAIGGFSTHDASIGYYDSPTIELICLLFMVLSGVNFALHFTAWRFRSVRSYWQDPECRAYLLILLGLFVISSILLIYFQYYDIASSLRFAAFQTVSIATTTGFTVTDFASWPSVLPFMLLYASFVGACAGSTGGGMKVIRVVLVFKQGVREIKRLLHTNGVFPVKLGSKAVGDRVVEAVWGFCSVYVFTFALLFLLLLGTGLDFVTAFSALTACMNNLGPGLGDVAAHYGDMTATVKWILSFAMLLGRLEVFTLLVLLTPMFWRR</sequence>
<evidence type="ECO:0000256" key="3">
    <source>
        <dbReference type="ARBA" id="ARBA00022448"/>
    </source>
</evidence>
<dbReference type="GO" id="GO:0046872">
    <property type="term" value="F:metal ion binding"/>
    <property type="evidence" value="ECO:0007669"/>
    <property type="project" value="UniProtKB-KW"/>
</dbReference>
<dbReference type="OrthoDB" id="9810952at2"/>
<dbReference type="InterPro" id="IPR003445">
    <property type="entry name" value="Cat_transpt"/>
</dbReference>
<keyword evidence="8 12" id="KW-0630">Potassium</keyword>
<keyword evidence="13" id="KW-0479">Metal-binding</keyword>
<proteinExistence type="inferred from homology"/>
<feature type="binding site" evidence="13">
    <location>
        <position position="112"/>
    </location>
    <ligand>
        <name>K(+)</name>
        <dbReference type="ChEBI" id="CHEBI:29103"/>
    </ligand>
</feature>
<comment type="similarity">
    <text evidence="2 12">Belongs to the TrkH potassium transport family.</text>
</comment>
<evidence type="ECO:0000256" key="2">
    <source>
        <dbReference type="ARBA" id="ARBA00009137"/>
    </source>
</evidence>
<keyword evidence="7 14" id="KW-0812">Transmembrane</keyword>
<evidence type="ECO:0000256" key="8">
    <source>
        <dbReference type="ARBA" id="ARBA00022958"/>
    </source>
</evidence>
<evidence type="ECO:0000256" key="13">
    <source>
        <dbReference type="PIRSR" id="PIRSR006247-1"/>
    </source>
</evidence>
<keyword evidence="11 12" id="KW-0472">Membrane</keyword>
<dbReference type="NCBIfam" id="TIGR00933">
    <property type="entry name" value="2a38"/>
    <property type="match status" value="1"/>
</dbReference>
<evidence type="ECO:0000256" key="6">
    <source>
        <dbReference type="ARBA" id="ARBA00022538"/>
    </source>
</evidence>
<feature type="transmembrane region" description="Helical" evidence="14">
    <location>
        <begin position="276"/>
        <end position="297"/>
    </location>
</feature>
<evidence type="ECO:0000256" key="12">
    <source>
        <dbReference type="PIRNR" id="PIRNR006247"/>
    </source>
</evidence>
<feature type="binding site" evidence="13">
    <location>
        <position position="111"/>
    </location>
    <ligand>
        <name>K(+)</name>
        <dbReference type="ChEBI" id="CHEBI:29103"/>
    </ligand>
</feature>
<keyword evidence="4 12" id="KW-1003">Cell membrane</keyword>
<reference evidence="15" key="1">
    <citation type="submission" date="2014-07" db="EMBL/GenBank/DDBJ databases">
        <authorList>
            <person name="Urmite Genomes Urmite Genomes"/>
        </authorList>
    </citation>
    <scope>NUCLEOTIDE SEQUENCE</scope>
    <source>
        <strain evidence="15">12M76_air</strain>
    </source>
</reference>
<accession>A0A078MJ46</accession>
<feature type="transmembrane region" description="Helical" evidence="14">
    <location>
        <begin position="184"/>
        <end position="203"/>
    </location>
</feature>
<feature type="transmembrane region" description="Helical" evidence="14">
    <location>
        <begin position="12"/>
        <end position="32"/>
    </location>
</feature>
<evidence type="ECO:0000256" key="14">
    <source>
        <dbReference type="SAM" id="Phobius"/>
    </source>
</evidence>
<feature type="transmembrane region" description="Helical" evidence="14">
    <location>
        <begin position="395"/>
        <end position="415"/>
    </location>
</feature>
<keyword evidence="6 12" id="KW-0633">Potassium transport</keyword>
<feature type="transmembrane region" description="Helical" evidence="14">
    <location>
        <begin position="38"/>
        <end position="57"/>
    </location>
</feature>
<name>A0A078MJ46_9PSED</name>
<dbReference type="AlphaFoldDB" id="A0A078MJ46"/>
<feature type="transmembrane region" description="Helical" evidence="14">
    <location>
        <begin position="136"/>
        <end position="163"/>
    </location>
</feature>
<comment type="subcellular location">
    <subcellularLocation>
        <location evidence="1 12">Cell inner membrane</location>
        <topology evidence="1 12">Multi-pass membrane protein</topology>
    </subcellularLocation>
</comment>
<feature type="transmembrane region" description="Helical" evidence="14">
    <location>
        <begin position="69"/>
        <end position="90"/>
    </location>
</feature>
<dbReference type="RefSeq" id="WP_044499351.1">
    <property type="nucleotide sequence ID" value="NZ_LK391969.1"/>
</dbReference>
<comment type="function">
    <text evidence="12">Low-affinity potassium transport system. Interacts with Trk system potassium uptake protein TrkA.</text>
</comment>
<feature type="binding site" evidence="13">
    <location>
        <position position="317"/>
    </location>
    <ligand>
        <name>K(+)</name>
        <dbReference type="ChEBI" id="CHEBI:29103"/>
    </ligand>
</feature>
<feature type="binding site" evidence="13">
    <location>
        <position position="434"/>
    </location>
    <ligand>
        <name>K(+)</name>
        <dbReference type="ChEBI" id="CHEBI:29103"/>
    </ligand>
</feature>
<keyword evidence="10 12" id="KW-0406">Ion transport</keyword>
<dbReference type="PATRIC" id="fig|1461581.3.peg.1680"/>
<dbReference type="PANTHER" id="PTHR32024">
    <property type="entry name" value="TRK SYSTEM POTASSIUM UPTAKE PROTEIN TRKG-RELATED"/>
    <property type="match status" value="1"/>
</dbReference>
<feature type="transmembrane region" description="Helical" evidence="14">
    <location>
        <begin position="455"/>
        <end position="480"/>
    </location>
</feature>
<evidence type="ECO:0000256" key="4">
    <source>
        <dbReference type="ARBA" id="ARBA00022475"/>
    </source>
</evidence>
<feature type="binding site" evidence="13">
    <location>
        <position position="435"/>
    </location>
    <ligand>
        <name>K(+)</name>
        <dbReference type="ChEBI" id="CHEBI:29103"/>
    </ligand>
</feature>
<feature type="binding site" evidence="13">
    <location>
        <position position="318"/>
    </location>
    <ligand>
        <name>K(+)</name>
        <dbReference type="ChEBI" id="CHEBI:29103"/>
    </ligand>
</feature>
<dbReference type="GO" id="GO:0015379">
    <property type="term" value="F:potassium:chloride symporter activity"/>
    <property type="evidence" value="ECO:0007669"/>
    <property type="project" value="InterPro"/>
</dbReference>
<evidence type="ECO:0000256" key="10">
    <source>
        <dbReference type="ARBA" id="ARBA00023065"/>
    </source>
</evidence>